<dbReference type="InterPro" id="IPR050084">
    <property type="entry name" value="NADPH_dep_7-cyano-7-deazaG_red"/>
</dbReference>
<comment type="similarity">
    <text evidence="5">Belongs to the GTP cyclohydrolase I family. QueF type 2 subfamily.</text>
</comment>
<feature type="active site" description="Proton donor" evidence="5">
    <location>
        <position position="180"/>
    </location>
</feature>
<comment type="subunit">
    <text evidence="5">Homodimer.</text>
</comment>
<comment type="function">
    <text evidence="5">Catalyzes the NADPH-dependent reduction of 7-cyano-7-deazaguanine (preQ0) to 7-aminomethyl-7-deazaguanine (preQ1).</text>
</comment>
<dbReference type="Pfam" id="PF14819">
    <property type="entry name" value="QueF_N"/>
    <property type="match status" value="1"/>
</dbReference>
<evidence type="ECO:0000313" key="8">
    <source>
        <dbReference type="Proteomes" id="UP000298050"/>
    </source>
</evidence>
<dbReference type="PANTHER" id="PTHR34354:SF1">
    <property type="entry name" value="NADPH-DEPENDENT 7-CYANO-7-DEAZAGUANINE REDUCTASE"/>
    <property type="match status" value="1"/>
</dbReference>
<dbReference type="PIRSF" id="PIRSF004750">
    <property type="entry name" value="Nitrile_oxidored_YqcD_prd"/>
    <property type="match status" value="1"/>
</dbReference>
<feature type="binding site" evidence="5">
    <location>
        <begin position="75"/>
        <end position="77"/>
    </location>
    <ligand>
        <name>substrate</name>
    </ligand>
</feature>
<dbReference type="PANTHER" id="PTHR34354">
    <property type="entry name" value="NADPH-DEPENDENT 7-CYANO-7-DEAZAGUANINE REDUCTASE"/>
    <property type="match status" value="1"/>
</dbReference>
<dbReference type="OrthoDB" id="9789995at2"/>
<dbReference type="InterPro" id="IPR029500">
    <property type="entry name" value="QueF"/>
</dbReference>
<keyword evidence="2 5" id="KW-0671">Queuosine biosynthesis</keyword>
<gene>
    <name evidence="5 7" type="primary">queF</name>
    <name evidence="7" type="ORF">E4634_04400</name>
</gene>
<protein>
    <recommendedName>
        <fullName evidence="5">NADPH-dependent 7-cyano-7-deazaguanine reductase</fullName>
        <ecNumber evidence="5">1.7.1.13</ecNumber>
    </recommendedName>
    <alternativeName>
        <fullName evidence="5">7-cyano-7-carbaguanine reductase</fullName>
    </alternativeName>
    <alternativeName>
        <fullName evidence="5">NADPH-dependent nitrile oxidoreductase</fullName>
    </alternativeName>
    <alternativeName>
        <fullName evidence="5">PreQ(0) reductase</fullName>
    </alternativeName>
</protein>
<dbReference type="GO" id="GO:0033739">
    <property type="term" value="F:preQ1 synthase activity"/>
    <property type="evidence" value="ECO:0007669"/>
    <property type="project" value="UniProtKB-UniRule"/>
</dbReference>
<dbReference type="InterPro" id="IPR043133">
    <property type="entry name" value="GTP-CH-I_C/QueF"/>
</dbReference>
<dbReference type="EC" id="1.7.1.13" evidence="5"/>
<dbReference type="SUPFAM" id="SSF55620">
    <property type="entry name" value="Tetrahydrobiopterin biosynthesis enzymes-like"/>
    <property type="match status" value="1"/>
</dbReference>
<evidence type="ECO:0000256" key="5">
    <source>
        <dbReference type="HAMAP-Rule" id="MF_00817"/>
    </source>
</evidence>
<comment type="pathway">
    <text evidence="5">tRNA modification; tRNA-queuosine biosynthesis.</text>
</comment>
<keyword evidence="1 5" id="KW-0963">Cytoplasm</keyword>
<dbReference type="InterPro" id="IPR029139">
    <property type="entry name" value="QueF_N"/>
</dbReference>
<feature type="binding site" evidence="5">
    <location>
        <begin position="241"/>
        <end position="242"/>
    </location>
    <ligand>
        <name>NADPH</name>
        <dbReference type="ChEBI" id="CHEBI:57783"/>
    </ligand>
</feature>
<comment type="catalytic activity">
    <reaction evidence="5">
        <text>7-aminomethyl-7-carbaguanine + 2 NADP(+) = 7-cyano-7-carbaguanine + 2 NADPH + 3 H(+)</text>
        <dbReference type="Rhea" id="RHEA:13409"/>
        <dbReference type="ChEBI" id="CHEBI:15378"/>
        <dbReference type="ChEBI" id="CHEBI:45075"/>
        <dbReference type="ChEBI" id="CHEBI:57783"/>
        <dbReference type="ChEBI" id="CHEBI:58349"/>
        <dbReference type="ChEBI" id="CHEBI:58703"/>
        <dbReference type="EC" id="1.7.1.13"/>
    </reaction>
</comment>
<accession>A0A4Z0M781</accession>
<proteinExistence type="inferred from homology"/>
<sequence length="265" mass="29064">MLLGKQVAVVDHYSPELLYPIARSGARASLGIGGTLPFYGCDLWHGYEISWLGPRGKPEVRVGRFSVPADSPHMVESKSFKLYLNSLNSTRQASEEEVLALLQRDLSAAVGAPVGIELLPVEAGSLAGAALPGTCIDAQDIAIDDVAPSAAMLRCADEIVEESLYSHLLRSLCPVTGQPDWASVWLHYRGPAVDRGALLRYLVAFRRHQEFHEQCVERMFVDLSALLAPETLTVQAFYTRRGGMDINPLRSTEADARPLPRLNRQ</sequence>
<dbReference type="AlphaFoldDB" id="A0A4Z0M781"/>
<evidence type="ECO:0000256" key="1">
    <source>
        <dbReference type="ARBA" id="ARBA00022490"/>
    </source>
</evidence>
<dbReference type="EMBL" id="SRLE01000004">
    <property type="protein sequence ID" value="TGD75359.1"/>
    <property type="molecule type" value="Genomic_DNA"/>
</dbReference>
<feature type="domain" description="NADPH-dependent 7-cyano-7-deazaguanine reductase N-terminal" evidence="6">
    <location>
        <begin position="11"/>
        <end position="118"/>
    </location>
</feature>
<evidence type="ECO:0000259" key="6">
    <source>
        <dbReference type="Pfam" id="PF14819"/>
    </source>
</evidence>
<evidence type="ECO:0000256" key="2">
    <source>
        <dbReference type="ARBA" id="ARBA00022785"/>
    </source>
</evidence>
<organism evidence="7 8">
    <name type="scientific">Mangrovimicrobium sediminis</name>
    <dbReference type="NCBI Taxonomy" id="2562682"/>
    <lineage>
        <taxon>Bacteria</taxon>
        <taxon>Pseudomonadati</taxon>
        <taxon>Pseudomonadota</taxon>
        <taxon>Gammaproteobacteria</taxon>
        <taxon>Cellvibrionales</taxon>
        <taxon>Halieaceae</taxon>
        <taxon>Mangrovimicrobium</taxon>
    </lineage>
</organism>
<evidence type="ECO:0000313" key="7">
    <source>
        <dbReference type="EMBL" id="TGD75359.1"/>
    </source>
</evidence>
<keyword evidence="8" id="KW-1185">Reference proteome</keyword>
<reference evidence="7 8" key="1">
    <citation type="submission" date="2019-04" db="EMBL/GenBank/DDBJ databases">
        <title>Taxonomy of novel Haliea sp. from mangrove soil of West Coast of India.</title>
        <authorList>
            <person name="Verma A."/>
            <person name="Kumar P."/>
            <person name="Krishnamurthi S."/>
        </authorList>
    </citation>
    <scope>NUCLEOTIDE SEQUENCE [LARGE SCALE GENOMIC DNA]</scope>
    <source>
        <strain evidence="7 8">SAOS-164</strain>
    </source>
</reference>
<keyword evidence="4 5" id="KW-0560">Oxidoreductase</keyword>
<dbReference type="Proteomes" id="UP000298050">
    <property type="component" value="Unassembled WGS sequence"/>
</dbReference>
<evidence type="ECO:0000256" key="3">
    <source>
        <dbReference type="ARBA" id="ARBA00022857"/>
    </source>
</evidence>
<evidence type="ECO:0000256" key="4">
    <source>
        <dbReference type="ARBA" id="ARBA00023002"/>
    </source>
</evidence>
<dbReference type="UniPathway" id="UPA00392"/>
<feature type="active site" description="Thioimide intermediate" evidence="5">
    <location>
        <position position="173"/>
    </location>
</feature>
<dbReference type="HAMAP" id="MF_00817">
    <property type="entry name" value="QueF_type2"/>
    <property type="match status" value="1"/>
</dbReference>
<dbReference type="GO" id="GO:0008616">
    <property type="term" value="P:tRNA queuosine(34) biosynthetic process"/>
    <property type="evidence" value="ECO:0007669"/>
    <property type="project" value="UniProtKB-UniRule"/>
</dbReference>
<comment type="caution">
    <text evidence="7">The sequence shown here is derived from an EMBL/GenBank/DDBJ whole genome shotgun (WGS) entry which is preliminary data.</text>
</comment>
<dbReference type="Gene3D" id="3.30.1130.10">
    <property type="match status" value="2"/>
</dbReference>
<feature type="binding site" evidence="5">
    <location>
        <begin position="212"/>
        <end position="213"/>
    </location>
    <ligand>
        <name>substrate</name>
    </ligand>
</feature>
<dbReference type="GO" id="GO:0005737">
    <property type="term" value="C:cytoplasm"/>
    <property type="evidence" value="ECO:0007669"/>
    <property type="project" value="UniProtKB-SubCell"/>
</dbReference>
<name>A0A4Z0M781_9GAMM</name>
<dbReference type="NCBIfam" id="TIGR03138">
    <property type="entry name" value="QueF"/>
    <property type="match status" value="1"/>
</dbReference>
<dbReference type="InterPro" id="IPR016428">
    <property type="entry name" value="QueF_type2"/>
</dbReference>
<keyword evidence="3 5" id="KW-0521">NADP</keyword>
<comment type="subcellular location">
    <subcellularLocation>
        <location evidence="5">Cytoplasm</location>
    </subcellularLocation>
</comment>
<dbReference type="Pfam" id="PF14489">
    <property type="entry name" value="QueF"/>
    <property type="match status" value="1"/>
</dbReference>
<feature type="binding site" evidence="5">
    <location>
        <begin position="77"/>
        <end position="78"/>
    </location>
    <ligand>
        <name>NADPH</name>
        <dbReference type="ChEBI" id="CHEBI:57783"/>
    </ligand>
</feature>